<dbReference type="PROSITE" id="PS51900">
    <property type="entry name" value="CB"/>
    <property type="match status" value="1"/>
</dbReference>
<dbReference type="InterPro" id="IPR010998">
    <property type="entry name" value="Integrase_recombinase_N"/>
</dbReference>
<name>A0ABT4CU96_9CLOT</name>
<feature type="domain" description="Core-binding (CB)" evidence="3">
    <location>
        <begin position="1"/>
        <end position="59"/>
    </location>
</feature>
<keyword evidence="1 2" id="KW-0238">DNA-binding</keyword>
<dbReference type="EMBL" id="JAPQES010000008">
    <property type="protein sequence ID" value="MCY6372627.1"/>
    <property type="molecule type" value="Genomic_DNA"/>
</dbReference>
<protein>
    <recommendedName>
        <fullName evidence="3">Core-binding (CB) domain-containing protein</fullName>
    </recommendedName>
</protein>
<sequence>MKNYALHVSEFLKWFNESFDMKFKQLHRKNVLEFKTYLKNIKGNCAKTVNVKLSSLINF</sequence>
<dbReference type="InterPro" id="IPR044068">
    <property type="entry name" value="CB"/>
</dbReference>
<proteinExistence type="predicted"/>
<evidence type="ECO:0000259" key="3">
    <source>
        <dbReference type="PROSITE" id="PS51900"/>
    </source>
</evidence>
<evidence type="ECO:0000313" key="4">
    <source>
        <dbReference type="EMBL" id="MCY6372627.1"/>
    </source>
</evidence>
<reference evidence="4" key="1">
    <citation type="submission" date="2022-12" db="EMBL/GenBank/DDBJ databases">
        <authorList>
            <person name="Wang J."/>
        </authorList>
    </citation>
    <scope>NUCLEOTIDE SEQUENCE</scope>
    <source>
        <strain evidence="4">HY-42-06</strain>
    </source>
</reference>
<keyword evidence="5" id="KW-1185">Reference proteome</keyword>
<evidence type="ECO:0000256" key="2">
    <source>
        <dbReference type="PROSITE-ProRule" id="PRU01248"/>
    </source>
</evidence>
<dbReference type="Gene3D" id="1.10.150.130">
    <property type="match status" value="1"/>
</dbReference>
<organism evidence="4 5">
    <name type="scientific">Clostridium ganghwense</name>
    <dbReference type="NCBI Taxonomy" id="312089"/>
    <lineage>
        <taxon>Bacteria</taxon>
        <taxon>Bacillati</taxon>
        <taxon>Bacillota</taxon>
        <taxon>Clostridia</taxon>
        <taxon>Eubacteriales</taxon>
        <taxon>Clostridiaceae</taxon>
        <taxon>Clostridium</taxon>
    </lineage>
</organism>
<evidence type="ECO:0000256" key="1">
    <source>
        <dbReference type="ARBA" id="ARBA00023125"/>
    </source>
</evidence>
<comment type="caution">
    <text evidence="4">The sequence shown here is derived from an EMBL/GenBank/DDBJ whole genome shotgun (WGS) entry which is preliminary data.</text>
</comment>
<gene>
    <name evidence="4" type="ORF">OXH55_18625</name>
</gene>
<dbReference type="Proteomes" id="UP001079657">
    <property type="component" value="Unassembled WGS sequence"/>
</dbReference>
<accession>A0ABT4CU96</accession>
<evidence type="ECO:0000313" key="5">
    <source>
        <dbReference type="Proteomes" id="UP001079657"/>
    </source>
</evidence>